<dbReference type="EMBL" id="JABDTM020005626">
    <property type="protein sequence ID" value="KAH0821891.1"/>
    <property type="molecule type" value="Genomic_DNA"/>
</dbReference>
<keyword evidence="2" id="KW-0012">Acyltransferase</keyword>
<name>A0A8J6HY92_TENMO</name>
<comment type="similarity">
    <text evidence="4">Belongs to the acetyltransferase family. AANAT subfamily.</text>
</comment>
<keyword evidence="16" id="KW-1185">Reference proteome</keyword>
<sequence>MMLKALHKVDSVSTPSTPSTPCSPPAEPYSIELVKDSDREELLQFLRTFFIRDEPINDSIGLLDGRTTCSELEDYSLKELDNGINLKAVSNGKIIGVCLNGILERGYVDEIEEVNCNDKKFAKILKLLDHVAVESKIFSHFPDVDKAMTVKILSVDSSLRGRGIAKDLMNKTRKTNSWRRAKRKRAQMGQAVFSGKLIFRTRICFYATPTYITRISFGSFCQPSISFLPMIGGMMETTGKHPQEYSIARSPFKKMSCLT</sequence>
<comment type="catalytic activity">
    <reaction evidence="11">
        <text>serotonin + hexadecanoyl-CoA = N-hexadecanoyl-serotonin + CoA + H(+)</text>
        <dbReference type="Rhea" id="RHEA:51384"/>
        <dbReference type="ChEBI" id="CHEBI:15378"/>
        <dbReference type="ChEBI" id="CHEBI:57287"/>
        <dbReference type="ChEBI" id="CHEBI:57379"/>
        <dbReference type="ChEBI" id="CHEBI:134059"/>
        <dbReference type="ChEBI" id="CHEBI:350546"/>
    </reaction>
    <physiologicalReaction direction="left-to-right" evidence="11">
        <dbReference type="Rhea" id="RHEA:51385"/>
    </physiologicalReaction>
</comment>
<protein>
    <recommendedName>
        <fullName evidence="5">aralkylamine N-acetyltransferase</fullName>
        <ecNumber evidence="5">2.3.1.87</ecNumber>
    </recommendedName>
</protein>
<proteinExistence type="inferred from homology"/>
<evidence type="ECO:0000256" key="12">
    <source>
        <dbReference type="ARBA" id="ARBA00052335"/>
    </source>
</evidence>
<dbReference type="GO" id="GO:0004059">
    <property type="term" value="F:aralkylamine N-acetyltransferase activity"/>
    <property type="evidence" value="ECO:0007669"/>
    <property type="project" value="UniProtKB-EC"/>
</dbReference>
<comment type="caution">
    <text evidence="15">The sequence shown here is derived from an EMBL/GenBank/DDBJ whole genome shotgun (WGS) entry which is preliminary data.</text>
</comment>
<evidence type="ECO:0000313" key="15">
    <source>
        <dbReference type="EMBL" id="KAH0821891.1"/>
    </source>
</evidence>
<dbReference type="Gene3D" id="3.40.630.30">
    <property type="match status" value="1"/>
</dbReference>
<evidence type="ECO:0000256" key="10">
    <source>
        <dbReference type="ARBA" id="ARBA00051823"/>
    </source>
</evidence>
<accession>A0A8J6HY92</accession>
<dbReference type="AlphaFoldDB" id="A0A8J6HY92"/>
<comment type="catalytic activity">
    <reaction evidence="10">
        <text>serotonin + (9Z)-octadecenoyl-CoA = N-(9Z-octadecenoyl)-serotonin + CoA + H(+)</text>
        <dbReference type="Rhea" id="RHEA:51392"/>
        <dbReference type="ChEBI" id="CHEBI:15378"/>
        <dbReference type="ChEBI" id="CHEBI:57287"/>
        <dbReference type="ChEBI" id="CHEBI:57387"/>
        <dbReference type="ChEBI" id="CHEBI:134064"/>
        <dbReference type="ChEBI" id="CHEBI:350546"/>
    </reaction>
    <physiologicalReaction direction="left-to-right" evidence="10">
        <dbReference type="Rhea" id="RHEA:51393"/>
    </physiologicalReaction>
</comment>
<keyword evidence="1" id="KW-0808">Transferase</keyword>
<evidence type="ECO:0000256" key="4">
    <source>
        <dbReference type="ARBA" id="ARBA00038182"/>
    </source>
</evidence>
<comment type="pathway">
    <text evidence="3">Aromatic compound metabolism; melatonin biosynthesis; melatonin from serotonin: step 1/2.</text>
</comment>
<dbReference type="PANTHER" id="PTHR20905">
    <property type="entry name" value="N-ACETYLTRANSFERASE-RELATED"/>
    <property type="match status" value="1"/>
</dbReference>
<comment type="catalytic activity">
    <reaction evidence="12">
        <text>dopamine + hexadecanoyl-CoA = N-hexadecanoyl-dopamine + CoA + H(+)</text>
        <dbReference type="Rhea" id="RHEA:51376"/>
        <dbReference type="ChEBI" id="CHEBI:15378"/>
        <dbReference type="ChEBI" id="CHEBI:57287"/>
        <dbReference type="ChEBI" id="CHEBI:57379"/>
        <dbReference type="ChEBI" id="CHEBI:59905"/>
        <dbReference type="ChEBI" id="CHEBI:134058"/>
    </reaction>
    <physiologicalReaction direction="left-to-right" evidence="12">
        <dbReference type="Rhea" id="RHEA:51377"/>
    </physiologicalReaction>
</comment>
<evidence type="ECO:0000256" key="5">
    <source>
        <dbReference type="ARBA" id="ARBA00039114"/>
    </source>
</evidence>
<feature type="region of interest" description="Disordered" evidence="14">
    <location>
        <begin position="1"/>
        <end position="27"/>
    </location>
</feature>
<reference evidence="15" key="1">
    <citation type="journal article" date="2020" name="J Insects Food Feed">
        <title>The yellow mealworm (Tenebrio molitor) genome: a resource for the emerging insects as food and feed industry.</title>
        <authorList>
            <person name="Eriksson T."/>
            <person name="Andere A."/>
            <person name="Kelstrup H."/>
            <person name="Emery V."/>
            <person name="Picard C."/>
        </authorList>
    </citation>
    <scope>NUCLEOTIDE SEQUENCE</scope>
    <source>
        <strain evidence="15">Stoneville</strain>
        <tissue evidence="15">Whole head</tissue>
    </source>
</reference>
<reference evidence="15" key="2">
    <citation type="submission" date="2021-08" db="EMBL/GenBank/DDBJ databases">
        <authorList>
            <person name="Eriksson T."/>
        </authorList>
    </citation>
    <scope>NUCLEOTIDE SEQUENCE</scope>
    <source>
        <strain evidence="15">Stoneville</strain>
        <tissue evidence="15">Whole head</tissue>
    </source>
</reference>
<comment type="catalytic activity">
    <reaction evidence="6">
        <text>dopamine + (9Z)-octadecenoyl-CoA = N-(9Z-octadecanoyl)-dopamine + CoA + H(+)</text>
        <dbReference type="Rhea" id="RHEA:51380"/>
        <dbReference type="ChEBI" id="CHEBI:15378"/>
        <dbReference type="ChEBI" id="CHEBI:31883"/>
        <dbReference type="ChEBI" id="CHEBI:57287"/>
        <dbReference type="ChEBI" id="CHEBI:57387"/>
        <dbReference type="ChEBI" id="CHEBI:59905"/>
    </reaction>
    <physiologicalReaction direction="left-to-right" evidence="6">
        <dbReference type="Rhea" id="RHEA:51381"/>
    </physiologicalReaction>
</comment>
<evidence type="ECO:0000256" key="1">
    <source>
        <dbReference type="ARBA" id="ARBA00022679"/>
    </source>
</evidence>
<evidence type="ECO:0000256" key="8">
    <source>
        <dbReference type="ARBA" id="ARBA00051284"/>
    </source>
</evidence>
<evidence type="ECO:0000313" key="16">
    <source>
        <dbReference type="Proteomes" id="UP000719412"/>
    </source>
</evidence>
<dbReference type="PANTHER" id="PTHR20905:SF1">
    <property type="entry name" value="AT07410P-RELATED"/>
    <property type="match status" value="1"/>
</dbReference>
<evidence type="ECO:0000256" key="7">
    <source>
        <dbReference type="ARBA" id="ARBA00050849"/>
    </source>
</evidence>
<comment type="catalytic activity">
    <reaction evidence="13">
        <text>serotonin + acetyl-CoA = N-acetylserotonin + CoA + H(+)</text>
        <dbReference type="Rhea" id="RHEA:25217"/>
        <dbReference type="ChEBI" id="CHEBI:15378"/>
        <dbReference type="ChEBI" id="CHEBI:17697"/>
        <dbReference type="ChEBI" id="CHEBI:57287"/>
        <dbReference type="ChEBI" id="CHEBI:57288"/>
        <dbReference type="ChEBI" id="CHEBI:350546"/>
        <dbReference type="EC" id="2.3.1.87"/>
    </reaction>
    <physiologicalReaction direction="left-to-right" evidence="13">
        <dbReference type="Rhea" id="RHEA:25218"/>
    </physiologicalReaction>
</comment>
<comment type="catalytic activity">
    <reaction evidence="8">
        <text>serotonin + (5Z,8Z,11Z,14Z)-eicosatetraenoyl-CoA = N-[(5Z,8Z,11Z,14Z)-eicosatetraenoyl]-serotonin + CoA + H(+)</text>
        <dbReference type="Rhea" id="RHEA:51396"/>
        <dbReference type="ChEBI" id="CHEBI:15378"/>
        <dbReference type="ChEBI" id="CHEBI:57287"/>
        <dbReference type="ChEBI" id="CHEBI:57368"/>
        <dbReference type="ChEBI" id="CHEBI:132255"/>
        <dbReference type="ChEBI" id="CHEBI:350546"/>
    </reaction>
    <physiologicalReaction direction="left-to-right" evidence="8">
        <dbReference type="Rhea" id="RHEA:51397"/>
    </physiologicalReaction>
</comment>
<feature type="compositionally biased region" description="Low complexity" evidence="14">
    <location>
        <begin position="11"/>
        <end position="20"/>
    </location>
</feature>
<evidence type="ECO:0000256" key="6">
    <source>
        <dbReference type="ARBA" id="ARBA00050189"/>
    </source>
</evidence>
<organism evidence="15 16">
    <name type="scientific">Tenebrio molitor</name>
    <name type="common">Yellow mealworm beetle</name>
    <dbReference type="NCBI Taxonomy" id="7067"/>
    <lineage>
        <taxon>Eukaryota</taxon>
        <taxon>Metazoa</taxon>
        <taxon>Ecdysozoa</taxon>
        <taxon>Arthropoda</taxon>
        <taxon>Hexapoda</taxon>
        <taxon>Insecta</taxon>
        <taxon>Pterygota</taxon>
        <taxon>Neoptera</taxon>
        <taxon>Endopterygota</taxon>
        <taxon>Coleoptera</taxon>
        <taxon>Polyphaga</taxon>
        <taxon>Cucujiformia</taxon>
        <taxon>Tenebrionidae</taxon>
        <taxon>Tenebrio</taxon>
    </lineage>
</organism>
<gene>
    <name evidence="15" type="ORF">GEV33_000900</name>
</gene>
<evidence type="ECO:0000256" key="14">
    <source>
        <dbReference type="SAM" id="MobiDB-lite"/>
    </source>
</evidence>
<dbReference type="FunFam" id="3.40.630.30:FF:000046">
    <property type="entry name" value="Dopamine N-acetyltransferase"/>
    <property type="match status" value="1"/>
</dbReference>
<evidence type="ECO:0000256" key="2">
    <source>
        <dbReference type="ARBA" id="ARBA00023315"/>
    </source>
</evidence>
<dbReference type="InterPro" id="IPR016181">
    <property type="entry name" value="Acyl_CoA_acyltransferase"/>
</dbReference>
<evidence type="ECO:0000256" key="9">
    <source>
        <dbReference type="ARBA" id="ARBA00051711"/>
    </source>
</evidence>
<comment type="catalytic activity">
    <reaction evidence="7">
        <text>serotonin + octadecanoyl-CoA = N-octadecanoyl-serotonin + CoA + H(+)</text>
        <dbReference type="Rhea" id="RHEA:51400"/>
        <dbReference type="ChEBI" id="CHEBI:15378"/>
        <dbReference type="ChEBI" id="CHEBI:57287"/>
        <dbReference type="ChEBI" id="CHEBI:57394"/>
        <dbReference type="ChEBI" id="CHEBI:134065"/>
        <dbReference type="ChEBI" id="CHEBI:350546"/>
    </reaction>
    <physiologicalReaction direction="left-to-right" evidence="7">
        <dbReference type="Rhea" id="RHEA:51401"/>
    </physiologicalReaction>
</comment>
<dbReference type="EC" id="2.3.1.87" evidence="5"/>
<evidence type="ECO:0000256" key="3">
    <source>
        <dbReference type="ARBA" id="ARBA00037926"/>
    </source>
</evidence>
<dbReference type="Proteomes" id="UP000719412">
    <property type="component" value="Unassembled WGS sequence"/>
</dbReference>
<evidence type="ECO:0000256" key="13">
    <source>
        <dbReference type="ARBA" id="ARBA00052491"/>
    </source>
</evidence>
<dbReference type="SUPFAM" id="SSF55729">
    <property type="entry name" value="Acyl-CoA N-acyltransferases (Nat)"/>
    <property type="match status" value="1"/>
</dbReference>
<evidence type="ECO:0000256" key="11">
    <source>
        <dbReference type="ARBA" id="ARBA00052178"/>
    </source>
</evidence>
<comment type="catalytic activity">
    <reaction evidence="9">
        <text>dopamine + acetyl-CoA = N-acetyldopamine + CoA + H(+)</text>
        <dbReference type="Rhea" id="RHEA:51388"/>
        <dbReference type="ChEBI" id="CHEBI:15378"/>
        <dbReference type="ChEBI" id="CHEBI:57287"/>
        <dbReference type="ChEBI" id="CHEBI:57288"/>
        <dbReference type="ChEBI" id="CHEBI:59905"/>
        <dbReference type="ChEBI" id="CHEBI:125678"/>
    </reaction>
    <physiologicalReaction direction="left-to-right" evidence="9">
        <dbReference type="Rhea" id="RHEA:51389"/>
    </physiologicalReaction>
</comment>